<keyword evidence="4" id="KW-1185">Reference proteome</keyword>
<keyword evidence="1" id="KW-0812">Transmembrane</keyword>
<evidence type="ECO:0000256" key="1">
    <source>
        <dbReference type="SAM" id="Phobius"/>
    </source>
</evidence>
<gene>
    <name evidence="3" type="ORF">TVAG_400220</name>
</gene>
<name>A2F7E4_TRIV3</name>
<feature type="domain" description="CWH43-like N-terminal" evidence="2">
    <location>
        <begin position="2"/>
        <end position="164"/>
    </location>
</feature>
<feature type="transmembrane region" description="Helical" evidence="1">
    <location>
        <begin position="146"/>
        <end position="165"/>
    </location>
</feature>
<feature type="transmembrane region" description="Helical" evidence="1">
    <location>
        <begin position="82"/>
        <end position="102"/>
    </location>
</feature>
<evidence type="ECO:0000259" key="2">
    <source>
        <dbReference type="Pfam" id="PF10277"/>
    </source>
</evidence>
<reference evidence="3" key="2">
    <citation type="journal article" date="2007" name="Science">
        <title>Draft genome sequence of the sexually transmitted pathogen Trichomonas vaginalis.</title>
        <authorList>
            <person name="Carlton J.M."/>
            <person name="Hirt R.P."/>
            <person name="Silva J.C."/>
            <person name="Delcher A.L."/>
            <person name="Schatz M."/>
            <person name="Zhao Q."/>
            <person name="Wortman J.R."/>
            <person name="Bidwell S.L."/>
            <person name="Alsmark U.C.M."/>
            <person name="Besteiro S."/>
            <person name="Sicheritz-Ponten T."/>
            <person name="Noel C.J."/>
            <person name="Dacks J.B."/>
            <person name="Foster P.G."/>
            <person name="Simillion C."/>
            <person name="Van de Peer Y."/>
            <person name="Miranda-Saavedra D."/>
            <person name="Barton G.J."/>
            <person name="Westrop G.D."/>
            <person name="Mueller S."/>
            <person name="Dessi D."/>
            <person name="Fiori P.L."/>
            <person name="Ren Q."/>
            <person name="Paulsen I."/>
            <person name="Zhang H."/>
            <person name="Bastida-Corcuera F.D."/>
            <person name="Simoes-Barbosa A."/>
            <person name="Brown M.T."/>
            <person name="Hayes R.D."/>
            <person name="Mukherjee M."/>
            <person name="Okumura C.Y."/>
            <person name="Schneider R."/>
            <person name="Smith A.J."/>
            <person name="Vanacova S."/>
            <person name="Villalvazo M."/>
            <person name="Haas B.J."/>
            <person name="Pertea M."/>
            <person name="Feldblyum T.V."/>
            <person name="Utterback T.R."/>
            <person name="Shu C.L."/>
            <person name="Osoegawa K."/>
            <person name="de Jong P.J."/>
            <person name="Hrdy I."/>
            <person name="Horvathova L."/>
            <person name="Zubacova Z."/>
            <person name="Dolezal P."/>
            <person name="Malik S.B."/>
            <person name="Logsdon J.M. Jr."/>
            <person name="Henze K."/>
            <person name="Gupta A."/>
            <person name="Wang C.C."/>
            <person name="Dunne R.L."/>
            <person name="Upcroft J.A."/>
            <person name="Upcroft P."/>
            <person name="White O."/>
            <person name="Salzberg S.L."/>
            <person name="Tang P."/>
            <person name="Chiu C.-H."/>
            <person name="Lee Y.-S."/>
            <person name="Embley T.M."/>
            <person name="Coombs G.H."/>
            <person name="Mottram J.C."/>
            <person name="Tachezy J."/>
            <person name="Fraser-Liggett C.M."/>
            <person name="Johnson P.J."/>
        </authorList>
    </citation>
    <scope>NUCLEOTIDE SEQUENCE [LARGE SCALE GENOMIC DNA]</scope>
    <source>
        <strain evidence="3">G3</strain>
    </source>
</reference>
<proteinExistence type="predicted"/>
<dbReference type="Pfam" id="PF10277">
    <property type="entry name" value="Frag1"/>
    <property type="match status" value="1"/>
</dbReference>
<dbReference type="InParanoid" id="A2F7E4"/>
<feature type="transmembrane region" description="Helical" evidence="1">
    <location>
        <begin position="12"/>
        <end position="29"/>
    </location>
</feature>
<accession>A2F7E4</accession>
<sequence length="182" mass="21024">MKYQPEGKTVNIALSITSLVLFIINYTRIKAIRVLRRLKPKMSEKKYKPAMMTLTISGYISVSAHFLMTFFSAKEFSIPHSIFLNITYISGVVNMFATDITLKTIYLSSKNFSRVLSMISFAVVLSFTTLRYYVPLDPEDTIRLTIANLFGIFSYICYYLKIFLVKYDIPDIGIRVSQRIKF</sequence>
<evidence type="ECO:0000313" key="4">
    <source>
        <dbReference type="Proteomes" id="UP000001542"/>
    </source>
</evidence>
<dbReference type="KEGG" id="tva:4756965"/>
<dbReference type="RefSeq" id="XP_001312090.1">
    <property type="nucleotide sequence ID" value="XM_001312089.1"/>
</dbReference>
<evidence type="ECO:0000313" key="3">
    <source>
        <dbReference type="EMBL" id="EAX99160.1"/>
    </source>
</evidence>
<dbReference type="VEuPathDB" id="TrichDB:TVAGG3_0224430"/>
<feature type="transmembrane region" description="Helical" evidence="1">
    <location>
        <begin position="50"/>
        <end position="70"/>
    </location>
</feature>
<dbReference type="AlphaFoldDB" id="A2F7E4"/>
<reference evidence="3" key="1">
    <citation type="submission" date="2006-10" db="EMBL/GenBank/DDBJ databases">
        <authorList>
            <person name="Amadeo P."/>
            <person name="Zhao Q."/>
            <person name="Wortman J."/>
            <person name="Fraser-Liggett C."/>
            <person name="Carlton J."/>
        </authorList>
    </citation>
    <scope>NUCLEOTIDE SEQUENCE</scope>
    <source>
        <strain evidence="3">G3</strain>
    </source>
</reference>
<dbReference type="Proteomes" id="UP000001542">
    <property type="component" value="Unassembled WGS sequence"/>
</dbReference>
<protein>
    <recommendedName>
        <fullName evidence="2">CWH43-like N-terminal domain-containing protein</fullName>
    </recommendedName>
</protein>
<feature type="transmembrane region" description="Helical" evidence="1">
    <location>
        <begin position="114"/>
        <end position="134"/>
    </location>
</feature>
<dbReference type="VEuPathDB" id="TrichDB:TVAG_400220"/>
<dbReference type="EMBL" id="DS113647">
    <property type="protein sequence ID" value="EAX99160.1"/>
    <property type="molecule type" value="Genomic_DNA"/>
</dbReference>
<keyword evidence="1" id="KW-1133">Transmembrane helix</keyword>
<organism evidence="3 4">
    <name type="scientific">Trichomonas vaginalis (strain ATCC PRA-98 / G3)</name>
    <dbReference type="NCBI Taxonomy" id="412133"/>
    <lineage>
        <taxon>Eukaryota</taxon>
        <taxon>Metamonada</taxon>
        <taxon>Parabasalia</taxon>
        <taxon>Trichomonadida</taxon>
        <taxon>Trichomonadidae</taxon>
        <taxon>Trichomonas</taxon>
    </lineage>
</organism>
<dbReference type="InterPro" id="IPR019402">
    <property type="entry name" value="CWH43_N"/>
</dbReference>
<keyword evidence="1" id="KW-0472">Membrane</keyword>